<comment type="caution">
    <text evidence="1">The sequence shown here is derived from an EMBL/GenBank/DDBJ whole genome shotgun (WGS) entry which is preliminary data.</text>
</comment>
<evidence type="ECO:0000313" key="2">
    <source>
        <dbReference type="Proteomes" id="UP000805704"/>
    </source>
</evidence>
<protein>
    <submittedName>
        <fullName evidence="1">G protein-coupled receptor kinase 6</fullName>
    </submittedName>
</protein>
<keyword evidence="1" id="KW-0675">Receptor</keyword>
<accession>A0ACB7FLC3</accession>
<keyword evidence="1" id="KW-0418">Kinase</keyword>
<keyword evidence="1" id="KW-0808">Transferase</keyword>
<evidence type="ECO:0000313" key="1">
    <source>
        <dbReference type="EMBL" id="KAG8015102.1"/>
    </source>
</evidence>
<name>A0ACB7FLC3_NIBAL</name>
<reference evidence="1" key="1">
    <citation type="submission" date="2020-04" db="EMBL/GenBank/DDBJ databases">
        <title>A chromosome-scale assembly and high-density genetic map of the yellow drum (Nibea albiflora) genome.</title>
        <authorList>
            <person name="Xu D."/>
            <person name="Zhang W."/>
            <person name="Chen R."/>
            <person name="Tan P."/>
            <person name="Wang L."/>
            <person name="Song H."/>
            <person name="Tian L."/>
            <person name="Zhu Q."/>
            <person name="Wang B."/>
        </authorList>
    </citation>
    <scope>NUCLEOTIDE SEQUENCE</scope>
    <source>
        <strain evidence="1">ZJHYS-2018</strain>
    </source>
</reference>
<dbReference type="Proteomes" id="UP000805704">
    <property type="component" value="Chromosome 1"/>
</dbReference>
<keyword evidence="2" id="KW-1185">Reference proteome</keyword>
<organism evidence="1 2">
    <name type="scientific">Nibea albiflora</name>
    <name type="common">Yellow drum</name>
    <name type="synonym">Corvina albiflora</name>
    <dbReference type="NCBI Taxonomy" id="240163"/>
    <lineage>
        <taxon>Eukaryota</taxon>
        <taxon>Metazoa</taxon>
        <taxon>Chordata</taxon>
        <taxon>Craniata</taxon>
        <taxon>Vertebrata</taxon>
        <taxon>Euteleostomi</taxon>
        <taxon>Actinopterygii</taxon>
        <taxon>Neopterygii</taxon>
        <taxon>Teleostei</taxon>
        <taxon>Neoteleostei</taxon>
        <taxon>Acanthomorphata</taxon>
        <taxon>Eupercaria</taxon>
        <taxon>Sciaenidae</taxon>
        <taxon>Nibea</taxon>
    </lineage>
</organism>
<sequence>GGGGKRNGRSKKWKEMLKLPHISQCEDLRCTIERDYTSLCEKQPIGRLLFRQYCDTRPELKRCIEFMDAVAMYQLAPDEKRRDCGLNVLDTYFNNGSAAHLPDIPQDVVAGCRERLEQSPCKELFNDCTKIVRDYLSGAPFSSYQESMYFSRFLQWKWLESADDDTVAEGMYTTSTNKRSSIQYAETSSDQGAPKHKGGAANQCFRVCACQVRATGKMYACKKLEKKRVKKRKGEAMALNEKRILEKVNSSFVVSLAYAYETKDALCLVLTIMNGGDLKFHIYNMGNSGFDEQRAIFYAAEICCGLEDLHRERIVYRDLKPENILLDDRGHIRISDLGLAVQIPEGETIRGRVGTVGYMAPEVIQNESYTVSPDWWGLGCLIFEMIQGQSPFRKRKERVKREEVDRRVREDQEEYSDKFSEEAKDICRQPRAVYCKDVLDIEQFSTVKGVNLDPTDDDFYHKFVTGSVSIPWQNEMIEMECFKEINVYETDGTLCSDLDVNRPNPPPKRGFFYRLFRREASASAPPTVRGGGG</sequence>
<proteinExistence type="predicted"/>
<feature type="non-terminal residue" evidence="1">
    <location>
        <position position="1"/>
    </location>
</feature>
<gene>
    <name evidence="1" type="primary">GRK6.2</name>
    <name evidence="1" type="ORF">GBF38_022399</name>
</gene>
<dbReference type="EMBL" id="CM024789">
    <property type="protein sequence ID" value="KAG8015102.1"/>
    <property type="molecule type" value="Genomic_DNA"/>
</dbReference>